<evidence type="ECO:0000256" key="3">
    <source>
        <dbReference type="ARBA" id="ARBA00022722"/>
    </source>
</evidence>
<evidence type="ECO:0000313" key="16">
    <source>
        <dbReference type="Proteomes" id="UP000284842"/>
    </source>
</evidence>
<feature type="compositionally biased region" description="Basic and acidic residues" evidence="12">
    <location>
        <begin position="805"/>
        <end position="817"/>
    </location>
</feature>
<dbReference type="InterPro" id="IPR036279">
    <property type="entry name" value="5-3_exonuclease_C_sf"/>
</dbReference>
<dbReference type="Pfam" id="PF10294">
    <property type="entry name" value="Methyltransf_16"/>
    <property type="match status" value="1"/>
</dbReference>
<keyword evidence="5" id="KW-0255">Endonuclease</keyword>
<dbReference type="SUPFAM" id="SSF53335">
    <property type="entry name" value="S-adenosyl-L-methionine-dependent methyltransferases"/>
    <property type="match status" value="1"/>
</dbReference>
<dbReference type="GO" id="GO:0006281">
    <property type="term" value="P:DNA repair"/>
    <property type="evidence" value="ECO:0007669"/>
    <property type="project" value="UniProtKB-KW"/>
</dbReference>
<comment type="subcellular location">
    <subcellularLocation>
        <location evidence="2">Nucleus</location>
    </subcellularLocation>
</comment>
<feature type="domain" description="XPG N-terminal" evidence="14">
    <location>
        <begin position="250"/>
        <end position="344"/>
    </location>
</feature>
<organism evidence="15 16">
    <name type="scientific">Panaeolus cyanescens</name>
    <dbReference type="NCBI Taxonomy" id="181874"/>
    <lineage>
        <taxon>Eukaryota</taxon>
        <taxon>Fungi</taxon>
        <taxon>Dikarya</taxon>
        <taxon>Basidiomycota</taxon>
        <taxon>Agaricomycotina</taxon>
        <taxon>Agaricomycetes</taxon>
        <taxon>Agaricomycetidae</taxon>
        <taxon>Agaricales</taxon>
        <taxon>Agaricineae</taxon>
        <taxon>Galeropsidaceae</taxon>
        <taxon>Panaeolus</taxon>
    </lineage>
</organism>
<evidence type="ECO:0000256" key="6">
    <source>
        <dbReference type="ARBA" id="ARBA00022763"/>
    </source>
</evidence>
<dbReference type="CDD" id="cd09901">
    <property type="entry name" value="H3TH_FEN1-like"/>
    <property type="match status" value="1"/>
</dbReference>
<dbReference type="GO" id="GO:0008409">
    <property type="term" value="F:5'-3' exonuclease activity"/>
    <property type="evidence" value="ECO:0007669"/>
    <property type="project" value="UniProtKB-ARBA"/>
</dbReference>
<dbReference type="Pfam" id="PF00752">
    <property type="entry name" value="XPG_N"/>
    <property type="match status" value="1"/>
</dbReference>
<evidence type="ECO:0000256" key="2">
    <source>
        <dbReference type="ARBA" id="ARBA00004123"/>
    </source>
</evidence>
<dbReference type="EMBL" id="NHTK01005978">
    <property type="protein sequence ID" value="PPQ69679.1"/>
    <property type="molecule type" value="Genomic_DNA"/>
</dbReference>
<protein>
    <submittedName>
        <fullName evidence="15">Uncharacterized protein</fullName>
    </submittedName>
</protein>
<evidence type="ECO:0000256" key="9">
    <source>
        <dbReference type="ARBA" id="ARBA00023204"/>
    </source>
</evidence>
<sequence>MPMDSEDILSEALEFLGGKPVVDDTEIHYGPLTLTLAPKEGKAITLLADHLFSPGLFLAERIERGLLDVKGKTVLELGAGSALPSLLLSTIPPPPSLIVITDYPDEGIISNLNQNAKRNAHLVVEGCTLLARGYDWGTDPEPILSLLPSPTGYDVLILSDLLHFFTAHDSLIVSIRYFLAKTSESRVYVGAGKYTQPHVCDNFLAKAKAAGLEMEEITVEGEEWMGNKAVSGLDKEDLNLRKAHCRYWIGLLPALKAIHKRKHLSELNGQRVAVDGYVWLHKGAYSCAEDIAQKKPTNKYVDFAMHRVRLLRHHNIEPYIVFDGGPLPAKSGTEKDRDKSRQESLARGRALVNQGRIDAAREYFVKAVDITPEMAYQLIKALKAEGVSYVVAPYEADAQLAYLVERKLVDAVLTEDSDLLVFGCPNVWFKFDPKEATVISISSHDFSSVVRTTSDPGSISLHKMTPPQFRAMAILSGCDYLPSIPGIGLKTAASLVNKHRTGEQVIRHIMREGKKQVPVGYLKMFQMAEKCFLHQRVYCPIEKRLVHLTPIDGPWNEEFDRYVGSDMDPTLARQIAVGDADPVSLKPMKDINPSYRPTVKTKQPARSPASTKGKEKAKQGGLMNFFGKNPVIPPLAKAESPTKMNKGSAGKASGKRTLAEITDQEAVQKHHKKHRNSTSPSRAAHSKFFSSRVVRRHSEGGLGPRNSVGPVASTSRLADKENEFEQDDDFISEPEPDDSVLSVVVHAELEQTSMEFSLDDFPDVVEQEDGYISPSPSDSRDFQDLSSPPKPDERRRAWNLPSIPQRKEIKGKDRQAFSDEEDDDFDDIEAVSSPISIRRKKTPFRLGNGQTLEDYIATPTRRRNQGESGPLGSSKVLVAPTPTPVKSNAFVLEVVSPSVQQGPDLRSMLVQDEDTDIGVVDNDYMDTDQNLSFGRIPEHPPLKLVSPDAPSPATPNESDAPMQERLGRRTIQVDGKMEEIDLDEEQRIFDEAARNAAVTEGLRRKFLFKPADSGFGPSGSARERAGALMKKGSQTSPSRKALAVNRSPGKLTTFLAGSGSHRALNLRRNEVNVTPQGRQTMLGPAPKSVPFAKTKKAKDVQLSYGSSSAGRQPGVLLKSEKPRLSRKMSDEVVDLTELDSEDEMFSNTPSNIRARLNLDSFRCS</sequence>
<dbReference type="FunFam" id="1.10.150.20:FF:000011">
    <property type="entry name" value="exonuclease 1"/>
    <property type="match status" value="1"/>
</dbReference>
<keyword evidence="8" id="KW-0460">Magnesium</keyword>
<keyword evidence="3" id="KW-0540">Nuclease</keyword>
<proteinExistence type="predicted"/>
<evidence type="ECO:0000259" key="14">
    <source>
        <dbReference type="SMART" id="SM00485"/>
    </source>
</evidence>
<reference evidence="15 16" key="1">
    <citation type="journal article" date="2018" name="Evol. Lett.">
        <title>Horizontal gene cluster transfer increased hallucinogenic mushroom diversity.</title>
        <authorList>
            <person name="Reynolds H.T."/>
            <person name="Vijayakumar V."/>
            <person name="Gluck-Thaler E."/>
            <person name="Korotkin H.B."/>
            <person name="Matheny P.B."/>
            <person name="Slot J.C."/>
        </authorList>
    </citation>
    <scope>NUCLEOTIDE SEQUENCE [LARGE SCALE GENOMIC DNA]</scope>
    <source>
        <strain evidence="15 16">2629</strain>
    </source>
</reference>
<dbReference type="InterPro" id="IPR008918">
    <property type="entry name" value="HhH2"/>
</dbReference>
<keyword evidence="16" id="KW-1185">Reference proteome</keyword>
<feature type="repeat" description="TPR" evidence="11">
    <location>
        <begin position="341"/>
        <end position="374"/>
    </location>
</feature>
<keyword evidence="11" id="KW-0802">TPR repeat</keyword>
<feature type="domain" description="XPG-I" evidence="13">
    <location>
        <begin position="383"/>
        <end position="455"/>
    </location>
</feature>
<feature type="compositionally biased region" description="Acidic residues" evidence="12">
    <location>
        <begin position="757"/>
        <end position="769"/>
    </location>
</feature>
<dbReference type="GO" id="GO:0008757">
    <property type="term" value="F:S-adenosylmethionine-dependent methyltransferase activity"/>
    <property type="evidence" value="ECO:0007669"/>
    <property type="project" value="UniProtKB-ARBA"/>
</dbReference>
<feature type="compositionally biased region" description="Acidic residues" evidence="12">
    <location>
        <begin position="818"/>
        <end position="829"/>
    </location>
</feature>
<dbReference type="InterPro" id="IPR029060">
    <property type="entry name" value="PIN-like_dom_sf"/>
</dbReference>
<dbReference type="SMART" id="SM00484">
    <property type="entry name" value="XPGI"/>
    <property type="match status" value="1"/>
</dbReference>
<dbReference type="PROSITE" id="PS50005">
    <property type="entry name" value="TPR"/>
    <property type="match status" value="1"/>
</dbReference>
<accession>A0A409VU34</accession>
<keyword evidence="4" id="KW-0479">Metal-binding</keyword>
<dbReference type="Gene3D" id="3.40.50.150">
    <property type="entry name" value="Vaccinia Virus protein VP39"/>
    <property type="match status" value="1"/>
</dbReference>
<dbReference type="Gene3D" id="1.10.150.20">
    <property type="entry name" value="5' to 3' exonuclease, C-terminal subdomain"/>
    <property type="match status" value="1"/>
</dbReference>
<dbReference type="Proteomes" id="UP000284842">
    <property type="component" value="Unassembled WGS sequence"/>
</dbReference>
<feature type="region of interest" description="Disordered" evidence="12">
    <location>
        <begin position="755"/>
        <end position="829"/>
    </location>
</feature>
<evidence type="ECO:0000256" key="4">
    <source>
        <dbReference type="ARBA" id="ARBA00022723"/>
    </source>
</evidence>
<dbReference type="Pfam" id="PF00867">
    <property type="entry name" value="XPG_I"/>
    <property type="match status" value="1"/>
</dbReference>
<evidence type="ECO:0000256" key="11">
    <source>
        <dbReference type="PROSITE-ProRule" id="PRU00339"/>
    </source>
</evidence>
<dbReference type="GO" id="GO:0003677">
    <property type="term" value="F:DNA binding"/>
    <property type="evidence" value="ECO:0007669"/>
    <property type="project" value="InterPro"/>
</dbReference>
<dbReference type="AlphaFoldDB" id="A0A409VU34"/>
<dbReference type="PANTHER" id="PTHR11081:SF9">
    <property type="entry name" value="FLAP ENDONUCLEASE 1"/>
    <property type="match status" value="1"/>
</dbReference>
<dbReference type="GO" id="GO:0046872">
    <property type="term" value="F:metal ion binding"/>
    <property type="evidence" value="ECO:0007669"/>
    <property type="project" value="UniProtKB-KW"/>
</dbReference>
<dbReference type="InterPro" id="IPR006085">
    <property type="entry name" value="XPG_DNA_repair_N"/>
</dbReference>
<evidence type="ECO:0000313" key="15">
    <source>
        <dbReference type="EMBL" id="PPQ69679.1"/>
    </source>
</evidence>
<feature type="region of interest" description="Disordered" evidence="12">
    <location>
        <begin position="586"/>
        <end position="737"/>
    </location>
</feature>
<keyword evidence="10" id="KW-0539">Nucleus</keyword>
<dbReference type="PROSITE" id="PS00841">
    <property type="entry name" value="XPG_1"/>
    <property type="match status" value="1"/>
</dbReference>
<dbReference type="SUPFAM" id="SSF88723">
    <property type="entry name" value="PIN domain-like"/>
    <property type="match status" value="1"/>
</dbReference>
<dbReference type="SUPFAM" id="SSF47807">
    <property type="entry name" value="5' to 3' exonuclease, C-terminal subdomain"/>
    <property type="match status" value="1"/>
</dbReference>
<evidence type="ECO:0000256" key="8">
    <source>
        <dbReference type="ARBA" id="ARBA00022842"/>
    </source>
</evidence>
<evidence type="ECO:0000256" key="10">
    <source>
        <dbReference type="ARBA" id="ARBA00023242"/>
    </source>
</evidence>
<dbReference type="InterPro" id="IPR019410">
    <property type="entry name" value="Methyltransf_16"/>
</dbReference>
<name>A0A409VU34_9AGAR</name>
<evidence type="ECO:0000256" key="1">
    <source>
        <dbReference type="ARBA" id="ARBA00001946"/>
    </source>
</evidence>
<dbReference type="InParanoid" id="A0A409VU34"/>
<dbReference type="GO" id="GO:0005634">
    <property type="term" value="C:nucleus"/>
    <property type="evidence" value="ECO:0007669"/>
    <property type="project" value="UniProtKB-SubCell"/>
</dbReference>
<dbReference type="PANTHER" id="PTHR11081">
    <property type="entry name" value="FLAP ENDONUCLEASE FAMILY MEMBER"/>
    <property type="match status" value="1"/>
</dbReference>
<evidence type="ECO:0000259" key="13">
    <source>
        <dbReference type="SMART" id="SM00484"/>
    </source>
</evidence>
<dbReference type="GO" id="GO:0017108">
    <property type="term" value="F:5'-flap endonuclease activity"/>
    <property type="evidence" value="ECO:0007669"/>
    <property type="project" value="TreeGrafter"/>
</dbReference>
<dbReference type="FunFam" id="3.40.50.1010:FF:000002">
    <property type="entry name" value="Exonuclease 1, putative"/>
    <property type="match status" value="1"/>
</dbReference>
<comment type="caution">
    <text evidence="15">The sequence shown here is derived from an EMBL/GenBank/DDBJ whole genome shotgun (WGS) entry which is preliminary data.</text>
</comment>
<dbReference type="InterPro" id="IPR029063">
    <property type="entry name" value="SAM-dependent_MTases_sf"/>
</dbReference>
<dbReference type="SMART" id="SM00485">
    <property type="entry name" value="XPGN"/>
    <property type="match status" value="1"/>
</dbReference>
<feature type="region of interest" description="Disordered" evidence="12">
    <location>
        <begin position="920"/>
        <end position="965"/>
    </location>
</feature>
<dbReference type="InterPro" id="IPR006086">
    <property type="entry name" value="XPG-I_dom"/>
</dbReference>
<keyword evidence="9" id="KW-0234">DNA repair</keyword>
<feature type="region of interest" description="Disordered" evidence="12">
    <location>
        <begin position="851"/>
        <end position="880"/>
    </location>
</feature>
<dbReference type="InterPro" id="IPR019974">
    <property type="entry name" value="XPG_CS"/>
</dbReference>
<dbReference type="CDD" id="cd09857">
    <property type="entry name" value="PIN_EXO1"/>
    <property type="match status" value="1"/>
</dbReference>
<evidence type="ECO:0000256" key="12">
    <source>
        <dbReference type="SAM" id="MobiDB-lite"/>
    </source>
</evidence>
<evidence type="ECO:0000256" key="5">
    <source>
        <dbReference type="ARBA" id="ARBA00022759"/>
    </source>
</evidence>
<dbReference type="STRING" id="181874.A0A409VU34"/>
<keyword evidence="6" id="KW-0227">DNA damage</keyword>
<comment type="cofactor">
    <cofactor evidence="1">
        <name>Mg(2+)</name>
        <dbReference type="ChEBI" id="CHEBI:18420"/>
    </cofactor>
</comment>
<dbReference type="OrthoDB" id="26491at2759"/>
<dbReference type="Gene3D" id="3.40.50.1010">
    <property type="entry name" value="5'-nuclease"/>
    <property type="match status" value="1"/>
</dbReference>
<keyword evidence="7" id="KW-0378">Hydrolase</keyword>
<gene>
    <name evidence="15" type="ORF">CVT24_001212</name>
</gene>
<dbReference type="SMART" id="SM00279">
    <property type="entry name" value="HhH2"/>
    <property type="match status" value="1"/>
</dbReference>
<feature type="compositionally biased region" description="Acidic residues" evidence="12">
    <location>
        <begin position="724"/>
        <end position="737"/>
    </location>
</feature>
<dbReference type="PRINTS" id="PR00853">
    <property type="entry name" value="XPGRADSUPER"/>
</dbReference>
<evidence type="ECO:0000256" key="7">
    <source>
        <dbReference type="ARBA" id="ARBA00022801"/>
    </source>
</evidence>
<dbReference type="InterPro" id="IPR044752">
    <property type="entry name" value="PIN-like_EXO1"/>
</dbReference>
<dbReference type="InterPro" id="IPR019734">
    <property type="entry name" value="TPR_rpt"/>
</dbReference>
<dbReference type="InterPro" id="IPR006084">
    <property type="entry name" value="XPG/Rad2"/>
</dbReference>